<dbReference type="Gene3D" id="3.50.50.80">
    <property type="entry name" value="Ubiquitin-activating enzyme E1, inactive adenylation domain, subdomain 1"/>
    <property type="match status" value="1"/>
</dbReference>
<dbReference type="InterPro" id="IPR042449">
    <property type="entry name" value="Ub-E1_IAD_1"/>
</dbReference>
<organism evidence="11 12">
    <name type="scientific">Monilinia fructigena</name>
    <dbReference type="NCBI Taxonomy" id="38457"/>
    <lineage>
        <taxon>Eukaryota</taxon>
        <taxon>Fungi</taxon>
        <taxon>Dikarya</taxon>
        <taxon>Ascomycota</taxon>
        <taxon>Pezizomycotina</taxon>
        <taxon>Leotiomycetes</taxon>
        <taxon>Helotiales</taxon>
        <taxon>Sclerotiniaceae</taxon>
        <taxon>Monilinia</taxon>
    </lineage>
</organism>
<dbReference type="GO" id="GO:0016567">
    <property type="term" value="P:protein ubiquitination"/>
    <property type="evidence" value="ECO:0007669"/>
    <property type="project" value="UniProtKB-UniPathway"/>
</dbReference>
<comment type="similarity">
    <text evidence="4">Belongs to the ubiquitin-activating E1 family.</text>
</comment>
<dbReference type="Proteomes" id="UP000249056">
    <property type="component" value="Unassembled WGS sequence"/>
</dbReference>
<dbReference type="GO" id="GO:0031510">
    <property type="term" value="C:SUMO activating enzyme complex"/>
    <property type="evidence" value="ECO:0007669"/>
    <property type="project" value="TreeGrafter"/>
</dbReference>
<dbReference type="Gene3D" id="1.10.10.2660">
    <property type="entry name" value="Ubiquitin-activating enzyme E1, SCCH domain"/>
    <property type="match status" value="1"/>
</dbReference>
<dbReference type="FunFam" id="3.40.50.12550:FF:000001">
    <property type="entry name" value="Ubiquitin-activating enzyme E1 1"/>
    <property type="match status" value="1"/>
</dbReference>
<dbReference type="CDD" id="cd01491">
    <property type="entry name" value="Ube1_repeat1"/>
    <property type="match status" value="1"/>
</dbReference>
<reference evidence="11 12" key="1">
    <citation type="submission" date="2018-06" db="EMBL/GenBank/DDBJ databases">
        <title>Genome Sequence of the Brown Rot Fungal Pathogen Monilinia fructigena.</title>
        <authorList>
            <person name="Landi L."/>
            <person name="De Miccolis Angelini R.M."/>
            <person name="Pollastro S."/>
            <person name="Abate D."/>
            <person name="Faretra F."/>
            <person name="Romanazzi G."/>
        </authorList>
    </citation>
    <scope>NUCLEOTIDE SEQUENCE [LARGE SCALE GENOMIC DNA]</scope>
    <source>
        <strain evidence="11 12">Mfrg269</strain>
    </source>
</reference>
<dbReference type="EMBL" id="QKRW01000009">
    <property type="protein sequence ID" value="RAL65782.1"/>
    <property type="molecule type" value="Genomic_DNA"/>
</dbReference>
<evidence type="ECO:0000256" key="5">
    <source>
        <dbReference type="ARBA" id="ARBA00022598"/>
    </source>
</evidence>
<feature type="domain" description="Ubiquitin-activating enzyme SCCH" evidence="10">
    <location>
        <begin position="437"/>
        <end position="607"/>
    </location>
</feature>
<protein>
    <recommendedName>
        <fullName evidence="8">Ubiquitin-like 1-activating enzyme E1A</fullName>
    </recommendedName>
</protein>
<dbReference type="InterPro" id="IPR035985">
    <property type="entry name" value="Ubiquitin-activating_enz"/>
</dbReference>
<evidence type="ECO:0000256" key="2">
    <source>
        <dbReference type="ARBA" id="ARBA00004718"/>
    </source>
</evidence>
<dbReference type="GO" id="GO:0019948">
    <property type="term" value="F:SUMO activating enzyme activity"/>
    <property type="evidence" value="ECO:0007669"/>
    <property type="project" value="TreeGrafter"/>
</dbReference>
<evidence type="ECO:0000256" key="8">
    <source>
        <dbReference type="ARBA" id="ARBA00044354"/>
    </source>
</evidence>
<evidence type="ECO:0000313" key="12">
    <source>
        <dbReference type="Proteomes" id="UP000249056"/>
    </source>
</evidence>
<proteinExistence type="inferred from homology"/>
<dbReference type="FunFam" id="3.50.50.80:FF:000001">
    <property type="entry name" value="ubiquitin-like modifier-activating enzyme 1"/>
    <property type="match status" value="1"/>
</dbReference>
<comment type="pathway">
    <text evidence="2">Protein modification; protein sumoylation.</text>
</comment>
<name>A0A395IZV7_9HELO</name>
<gene>
    <name evidence="11" type="ORF">DID88_005447</name>
</gene>
<dbReference type="PANTHER" id="PTHR10953:SF162">
    <property type="entry name" value="SUMO-ACTIVATING ENZYME SUBUNIT 1"/>
    <property type="match status" value="1"/>
</dbReference>
<keyword evidence="5" id="KW-0436">Ligase</keyword>
<dbReference type="InterPro" id="IPR000594">
    <property type="entry name" value="ThiF_NAD_FAD-bd"/>
</dbReference>
<dbReference type="OrthoDB" id="10252231at2759"/>
<comment type="subcellular location">
    <subcellularLocation>
        <location evidence="1">Nucleus</location>
    </subcellularLocation>
</comment>
<dbReference type="GO" id="GO:0005737">
    <property type="term" value="C:cytoplasm"/>
    <property type="evidence" value="ECO:0007669"/>
    <property type="project" value="TreeGrafter"/>
</dbReference>
<comment type="pathway">
    <text evidence="3">Protein modification; protein ubiquitination.</text>
</comment>
<dbReference type="PANTHER" id="PTHR10953">
    <property type="entry name" value="UBIQUITIN-ACTIVATING ENZYME E1"/>
    <property type="match status" value="1"/>
</dbReference>
<dbReference type="AlphaFoldDB" id="A0A395IZV7"/>
<dbReference type="InterPro" id="IPR045886">
    <property type="entry name" value="ThiF/MoeB/HesA"/>
</dbReference>
<dbReference type="Pfam" id="PF10585">
    <property type="entry name" value="UBA_E1_SCCH"/>
    <property type="match status" value="1"/>
</dbReference>
<evidence type="ECO:0000256" key="1">
    <source>
        <dbReference type="ARBA" id="ARBA00004123"/>
    </source>
</evidence>
<evidence type="ECO:0000259" key="9">
    <source>
        <dbReference type="Pfam" id="PF00899"/>
    </source>
</evidence>
<dbReference type="UniPathway" id="UPA00143"/>
<evidence type="ECO:0000256" key="6">
    <source>
        <dbReference type="ARBA" id="ARBA00022786"/>
    </source>
</evidence>
<evidence type="ECO:0000313" key="11">
    <source>
        <dbReference type="EMBL" id="RAL65782.1"/>
    </source>
</evidence>
<dbReference type="InterPro" id="IPR000011">
    <property type="entry name" value="UBQ/SUMO-activ_enz_E1-like"/>
</dbReference>
<keyword evidence="6" id="KW-0833">Ubl conjugation pathway</keyword>
<keyword evidence="7" id="KW-0539">Nucleus</keyword>
<dbReference type="InterPro" id="IPR019572">
    <property type="entry name" value="UBA_E1_SCCH"/>
</dbReference>
<accession>A0A395IZV7</accession>
<comment type="caution">
    <text evidence="11">The sequence shown here is derived from an EMBL/GenBank/DDBJ whole genome shotgun (WGS) entry which is preliminary data.</text>
</comment>
<sequence length="701" mass="77680">MTATNPKDIDMETKMQVDESVVGSNEIDESLYSRQLYVLGHEAMKRMGASNVLIVGLKGLGVEIAKNIALAGVKSLTLYDPAPAAISDLSSQFFLHPEDVGKPRAEVTAPRVAELNAYTPVSVHKSSSLTDDLTQFDRYQVVVLTNTPLKDQIIIGDYLHKKGIYLVVADTFGLFGSIFCDFGDKFTVLDPTGEAPVSGIVALIDEEGLVSAFDETRHGLEDGDYVTFTELEGFRSFERRGSSKVALKDPEHLISDYAKFDRPQQLHVGFQALHGFQESQGRLPRPMNQEDATIIIGSAKAFIEKEKMEIEVDEKLIAELSYQAQGDLNPMAAFFGGLAAQEVLKAISGKFHPINQWMYFDSLESLPANFKRTEETCKPLNSRYDGQIAVFGKEYQDKLANINQFLVGAGAIGCEMFEELGHDWFGHWAQGQDLCGQEKATLETILDFLVEDKPLSVEDCIKWARLQFEKQYNNNIQQLLYNFPKDSTTSSGTLFWSGPKRAPDPLKFDPKNQYHWDFIVAGASLHAFNYGINTTGLASDTIQKVIDNMIIPDFLSSSSVKIQADDSEPDPNAANSSSFDDSEELQSLINKLPSPKSLAGLRLSPVEHKTKFIAGKIIPAIATTTALATGLVIMEFYKIVDGKDDIEQYKNGFVNLALPFFGFSEPVASPKATYKGHNGDVSIDKLWDRFEVEKHHSSRTP</sequence>
<dbReference type="SUPFAM" id="SSF69572">
    <property type="entry name" value="Activating enzymes of the ubiquitin-like proteins"/>
    <property type="match status" value="3"/>
</dbReference>
<dbReference type="GO" id="GO:0016925">
    <property type="term" value="P:protein sumoylation"/>
    <property type="evidence" value="ECO:0007669"/>
    <property type="project" value="TreeGrafter"/>
</dbReference>
<dbReference type="InterPro" id="IPR042063">
    <property type="entry name" value="Ubi_acti_E1_SCCH"/>
</dbReference>
<evidence type="ECO:0000256" key="3">
    <source>
        <dbReference type="ARBA" id="ARBA00004906"/>
    </source>
</evidence>
<dbReference type="Pfam" id="PF00899">
    <property type="entry name" value="ThiF"/>
    <property type="match status" value="1"/>
</dbReference>
<evidence type="ECO:0000259" key="10">
    <source>
        <dbReference type="Pfam" id="PF10585"/>
    </source>
</evidence>
<evidence type="ECO:0000256" key="7">
    <source>
        <dbReference type="ARBA" id="ARBA00023242"/>
    </source>
</evidence>
<dbReference type="PRINTS" id="PR01849">
    <property type="entry name" value="UBIQUITINACT"/>
</dbReference>
<dbReference type="Gene3D" id="3.40.50.12550">
    <property type="entry name" value="Ubiquitin-activating enzyme E1, inactive adenylation domain, subdomain 2"/>
    <property type="match status" value="1"/>
</dbReference>
<keyword evidence="12" id="KW-1185">Reference proteome</keyword>
<evidence type="ECO:0000256" key="4">
    <source>
        <dbReference type="ARBA" id="ARBA00005673"/>
    </source>
</evidence>
<feature type="domain" description="THIF-type NAD/FAD binding fold" evidence="9">
    <location>
        <begin position="32"/>
        <end position="366"/>
    </location>
</feature>